<dbReference type="GO" id="GO:0043546">
    <property type="term" value="F:molybdopterin cofactor binding"/>
    <property type="evidence" value="ECO:0007669"/>
    <property type="project" value="InterPro"/>
</dbReference>
<dbReference type="RefSeq" id="WP_338096164.1">
    <property type="nucleotide sequence ID" value="NZ_JAWDKB010000004.1"/>
</dbReference>
<dbReference type="Proteomes" id="UP001283212">
    <property type="component" value="Unassembled WGS sequence"/>
</dbReference>
<dbReference type="InterPro" id="IPR006657">
    <property type="entry name" value="MoPterin_dinucl-bd_dom"/>
</dbReference>
<dbReference type="Gene3D" id="2.40.40.20">
    <property type="match status" value="1"/>
</dbReference>
<keyword evidence="3" id="KW-1185">Reference proteome</keyword>
<evidence type="ECO:0000259" key="1">
    <source>
        <dbReference type="Pfam" id="PF01568"/>
    </source>
</evidence>
<dbReference type="GO" id="GO:0016491">
    <property type="term" value="F:oxidoreductase activity"/>
    <property type="evidence" value="ECO:0007669"/>
    <property type="project" value="InterPro"/>
</dbReference>
<comment type="caution">
    <text evidence="2">The sequence shown here is derived from an EMBL/GenBank/DDBJ whole genome shotgun (WGS) entry which is preliminary data.</text>
</comment>
<organism evidence="2 3">
    <name type="scientific">Methanorbis rubei</name>
    <dbReference type="NCBI Taxonomy" id="3028300"/>
    <lineage>
        <taxon>Archaea</taxon>
        <taxon>Methanobacteriati</taxon>
        <taxon>Methanobacteriota</taxon>
        <taxon>Stenosarchaea group</taxon>
        <taxon>Methanomicrobia</taxon>
        <taxon>Methanomicrobiales</taxon>
        <taxon>Methanocorpusculaceae</taxon>
        <taxon>Methanorbis</taxon>
    </lineage>
</organism>
<gene>
    <name evidence="2" type="ORF">McpCs1_10190</name>
</gene>
<dbReference type="Pfam" id="PF01568">
    <property type="entry name" value="Molydop_binding"/>
    <property type="match status" value="1"/>
</dbReference>
<dbReference type="InterPro" id="IPR009010">
    <property type="entry name" value="Asp_de-COase-like_dom_sf"/>
</dbReference>
<protein>
    <recommendedName>
        <fullName evidence="1">Molybdopterin dinucleotide-binding domain-containing protein</fullName>
    </recommendedName>
</protein>
<reference evidence="2 3" key="1">
    <citation type="submission" date="2023-06" db="EMBL/GenBank/DDBJ databases">
        <title>Genome sequence of Methancorpusculaceae sp. Cs1.</title>
        <authorList>
            <person name="Protasov E."/>
            <person name="Platt K."/>
            <person name="Poehlein A."/>
            <person name="Daniel R."/>
            <person name="Brune A."/>
        </authorList>
    </citation>
    <scope>NUCLEOTIDE SEQUENCE [LARGE SCALE GENOMIC DNA]</scope>
    <source>
        <strain evidence="2 3">Cs1</strain>
    </source>
</reference>
<dbReference type="AlphaFoldDB" id="A0AAE4MGC4"/>
<dbReference type="EMBL" id="JAWDKB010000004">
    <property type="protein sequence ID" value="MDV0443641.1"/>
    <property type="molecule type" value="Genomic_DNA"/>
</dbReference>
<accession>A0AAE4MGC4</accession>
<sequence>MAEGEYSPLPNLFQKENFGDWSKPHLVGGTTEYSSALKLQAMKEGGLRKYGNGIIVSVVTCTEIKQGVAIETGKTSQKYFDACSLIELHEEDFKALGINQNTNVRVTSAAGSVILKAVTATQSLYPGLGHIPMGPWANILVPSYTYSTGEPCFCGFDCLIEPAPQEKIEKAVKMMHDKCGLKYVGDPHYD</sequence>
<proteinExistence type="predicted"/>
<evidence type="ECO:0000313" key="2">
    <source>
        <dbReference type="EMBL" id="MDV0443641.1"/>
    </source>
</evidence>
<name>A0AAE4MGC4_9EURY</name>
<evidence type="ECO:0000313" key="3">
    <source>
        <dbReference type="Proteomes" id="UP001283212"/>
    </source>
</evidence>
<dbReference type="SUPFAM" id="SSF50692">
    <property type="entry name" value="ADC-like"/>
    <property type="match status" value="1"/>
</dbReference>
<feature type="domain" description="Molybdopterin dinucleotide-binding" evidence="1">
    <location>
        <begin position="70"/>
        <end position="152"/>
    </location>
</feature>